<dbReference type="RefSeq" id="WP_341596024.1">
    <property type="nucleotide sequence ID" value="NZ_JBAKAZ010000002.1"/>
</dbReference>
<dbReference type="Gene3D" id="1.25.20.10">
    <property type="entry name" value="Bacterial muramidases"/>
    <property type="match status" value="1"/>
</dbReference>
<dbReference type="SUPFAM" id="SSF53955">
    <property type="entry name" value="Lysozyme-like"/>
    <property type="match status" value="1"/>
</dbReference>
<feature type="chain" id="PRO_5047063962" evidence="3">
    <location>
        <begin position="20"/>
        <end position="637"/>
    </location>
</feature>
<sequence>MKKIILSCFFLSIANIANALTLDAQRTIFSDTIALQEQKQWQKANVNIEQIKDYPLTYLAEYNYLKANLSSVGDQKVLDFIDTHKTKVVSDNLQRSYLFYLASQKNWTQFLTAYPTMPNNSVLKCHYLQASIATGKSDKAWPDAQKYWLSSTSLPNACDDVYVFYQKDKKLTQDDIWQRFQLAYEKNKQGLMRFLIARMDKANSSTASLLYELQKDPKQITDTVLFSSRNVKSFSFLVPTLQRLSKIDFDLAMKMYAEFDKKTPFNADENKRLKTQFATLIVQRNKRQYFTWLDKELGPLGNVSLIEQRIRYAIKRNDWKNIDFWLTQLPTEAQNSSEWKYWQAKVLENAGKNDAAKKLYQEVAKNRNFHGFIASQKLGIEVSLNEEIIKDEQSTISGLDDELAVIRELLFHESYKDAKYQWYRLLNSQSVEKQLQLGLYAYNHDWPYLAVLASISSKSWNALAIRFPNAKKELFVGAAEKYDLEETYVYAITRRESSFDEHAKSPVGASGYMQLMPKTAAATAKKIGLTEYNNVEQLDQGEINVQLGTGYFNELLTRYDGNRVLATAAYNAGPHRVDRWSKKSGQKGIPVDSWIDTIPFYETRAYVQNVLAYNVIYQHVLGKPMVFLKDKELTASY</sequence>
<dbReference type="InterPro" id="IPR008258">
    <property type="entry name" value="Transglycosylase_SLT_dom_1"/>
</dbReference>
<feature type="domain" description="Transglycosylase SLT" evidence="4">
    <location>
        <begin position="475"/>
        <end position="588"/>
    </location>
</feature>
<protein>
    <submittedName>
        <fullName evidence="6">Transglycosylase SLT domain-containing protein</fullName>
    </submittedName>
</protein>
<keyword evidence="2 3" id="KW-0732">Signal</keyword>
<evidence type="ECO:0000256" key="1">
    <source>
        <dbReference type="ARBA" id="ARBA00007734"/>
    </source>
</evidence>
<comment type="similarity">
    <text evidence="1">Belongs to the transglycosylase Slt family.</text>
</comment>
<dbReference type="SUPFAM" id="SSF48435">
    <property type="entry name" value="Bacterial muramidases"/>
    <property type="match status" value="1"/>
</dbReference>
<dbReference type="EMBL" id="JBAKAZ010000002">
    <property type="protein sequence ID" value="MEL0628085.1"/>
    <property type="molecule type" value="Genomic_DNA"/>
</dbReference>
<evidence type="ECO:0000256" key="3">
    <source>
        <dbReference type="SAM" id="SignalP"/>
    </source>
</evidence>
<dbReference type="Pfam" id="PF01464">
    <property type="entry name" value="SLT"/>
    <property type="match status" value="1"/>
</dbReference>
<dbReference type="CDD" id="cd13401">
    <property type="entry name" value="Slt70-like"/>
    <property type="match status" value="1"/>
</dbReference>
<dbReference type="InterPro" id="IPR023346">
    <property type="entry name" value="Lysozyme-like_dom_sf"/>
</dbReference>
<comment type="caution">
    <text evidence="6">The sequence shown here is derived from an EMBL/GenBank/DDBJ whole genome shotgun (WGS) entry which is preliminary data.</text>
</comment>
<dbReference type="Gene3D" id="1.10.530.10">
    <property type="match status" value="1"/>
</dbReference>
<evidence type="ECO:0000313" key="6">
    <source>
        <dbReference type="EMBL" id="MEL0628085.1"/>
    </source>
</evidence>
<dbReference type="Proteomes" id="UP001369082">
    <property type="component" value="Unassembled WGS sequence"/>
</dbReference>
<evidence type="ECO:0000313" key="7">
    <source>
        <dbReference type="Proteomes" id="UP001369082"/>
    </source>
</evidence>
<dbReference type="InterPro" id="IPR008939">
    <property type="entry name" value="Lytic_TGlycosylase_superhlx_U"/>
</dbReference>
<dbReference type="InterPro" id="IPR012289">
    <property type="entry name" value="Lytic_TGlycosylase_superhlx_L"/>
</dbReference>
<dbReference type="InterPro" id="IPR037061">
    <property type="entry name" value="Lytic_TGlycoase_superhlx_L_sf"/>
</dbReference>
<proteinExistence type="inferred from homology"/>
<feature type="domain" description="Lytic transglycosylase superhelical linker" evidence="5">
    <location>
        <begin position="401"/>
        <end position="463"/>
    </location>
</feature>
<dbReference type="PANTHER" id="PTHR37423">
    <property type="entry name" value="SOLUBLE LYTIC MUREIN TRANSGLYCOSYLASE-RELATED"/>
    <property type="match status" value="1"/>
</dbReference>
<evidence type="ECO:0000256" key="2">
    <source>
        <dbReference type="ARBA" id="ARBA00022729"/>
    </source>
</evidence>
<reference evidence="6 7" key="1">
    <citation type="submission" date="2024-02" db="EMBL/GenBank/DDBJ databases">
        <title>Bacteria isolated from the canopy kelp, Nereocystis luetkeana.</title>
        <authorList>
            <person name="Pfister C.A."/>
            <person name="Younker I.T."/>
            <person name="Light S.H."/>
        </authorList>
    </citation>
    <scope>NUCLEOTIDE SEQUENCE [LARGE SCALE GENOMIC DNA]</scope>
    <source>
        <strain evidence="6 7">TI.1.05</strain>
    </source>
</reference>
<accession>A0ABU9GL95</accession>
<dbReference type="Pfam" id="PF14718">
    <property type="entry name" value="SLT_L"/>
    <property type="match status" value="1"/>
</dbReference>
<dbReference type="PANTHER" id="PTHR37423:SF5">
    <property type="entry name" value="SOLUBLE LYTIC MUREIN TRANSGLYCOSYLASE"/>
    <property type="match status" value="1"/>
</dbReference>
<feature type="signal peptide" evidence="3">
    <location>
        <begin position="1"/>
        <end position="19"/>
    </location>
</feature>
<keyword evidence="7" id="KW-1185">Reference proteome</keyword>
<evidence type="ECO:0000259" key="4">
    <source>
        <dbReference type="Pfam" id="PF01464"/>
    </source>
</evidence>
<name>A0ABU9GL95_9GAMM</name>
<dbReference type="Gene3D" id="1.10.1240.20">
    <property type="entry name" value="Lytic transglycosylase, superhelical linker domain"/>
    <property type="match status" value="1"/>
</dbReference>
<evidence type="ECO:0000259" key="5">
    <source>
        <dbReference type="Pfam" id="PF14718"/>
    </source>
</evidence>
<organism evidence="6 7">
    <name type="scientific">Psychromonas aquatilis</name>
    <dbReference type="NCBI Taxonomy" id="2005072"/>
    <lineage>
        <taxon>Bacteria</taxon>
        <taxon>Pseudomonadati</taxon>
        <taxon>Pseudomonadota</taxon>
        <taxon>Gammaproteobacteria</taxon>
        <taxon>Alteromonadales</taxon>
        <taxon>Psychromonadaceae</taxon>
        <taxon>Psychromonas</taxon>
    </lineage>
</organism>
<gene>
    <name evidence="6" type="ORF">V6256_00575</name>
</gene>